<protein>
    <submittedName>
        <fullName evidence="2">Uncharacterized protein</fullName>
    </submittedName>
</protein>
<dbReference type="Proteomes" id="UP001371456">
    <property type="component" value="Unassembled WGS sequence"/>
</dbReference>
<organism evidence="2 3">
    <name type="scientific">Solanum bulbocastanum</name>
    <name type="common">Wild potato</name>
    <dbReference type="NCBI Taxonomy" id="147425"/>
    <lineage>
        <taxon>Eukaryota</taxon>
        <taxon>Viridiplantae</taxon>
        <taxon>Streptophyta</taxon>
        <taxon>Embryophyta</taxon>
        <taxon>Tracheophyta</taxon>
        <taxon>Spermatophyta</taxon>
        <taxon>Magnoliopsida</taxon>
        <taxon>eudicotyledons</taxon>
        <taxon>Gunneridae</taxon>
        <taxon>Pentapetalae</taxon>
        <taxon>asterids</taxon>
        <taxon>lamiids</taxon>
        <taxon>Solanales</taxon>
        <taxon>Solanaceae</taxon>
        <taxon>Solanoideae</taxon>
        <taxon>Solaneae</taxon>
        <taxon>Solanum</taxon>
    </lineage>
</organism>
<dbReference type="AlphaFoldDB" id="A0AAN8UEH8"/>
<dbReference type="EMBL" id="JBANQN010000001">
    <property type="protein sequence ID" value="KAK6803736.1"/>
    <property type="molecule type" value="Genomic_DNA"/>
</dbReference>
<proteinExistence type="predicted"/>
<gene>
    <name evidence="2" type="ORF">RDI58_001520</name>
</gene>
<keyword evidence="3" id="KW-1185">Reference proteome</keyword>
<sequence>MEWKDQAFPEIAYLCNLELSLNDVKIETDNLKIEKENLKIAMENLKIKRGHLSKRLLTLDTTNDLELDKVRIFKEKYVTLMTK</sequence>
<accession>A0AAN8UEH8</accession>
<reference evidence="2 3" key="1">
    <citation type="submission" date="2024-02" db="EMBL/GenBank/DDBJ databases">
        <title>de novo genome assembly of Solanum bulbocastanum strain 11H21.</title>
        <authorList>
            <person name="Hosaka A.J."/>
        </authorList>
    </citation>
    <scope>NUCLEOTIDE SEQUENCE [LARGE SCALE GENOMIC DNA]</scope>
    <source>
        <tissue evidence="2">Young leaves</tissue>
    </source>
</reference>
<evidence type="ECO:0000313" key="2">
    <source>
        <dbReference type="EMBL" id="KAK6803736.1"/>
    </source>
</evidence>
<evidence type="ECO:0000256" key="1">
    <source>
        <dbReference type="SAM" id="Coils"/>
    </source>
</evidence>
<comment type="caution">
    <text evidence="2">The sequence shown here is derived from an EMBL/GenBank/DDBJ whole genome shotgun (WGS) entry which is preliminary data.</text>
</comment>
<feature type="coiled-coil region" evidence="1">
    <location>
        <begin position="21"/>
        <end position="55"/>
    </location>
</feature>
<name>A0AAN8UEH8_SOLBU</name>
<evidence type="ECO:0000313" key="3">
    <source>
        <dbReference type="Proteomes" id="UP001371456"/>
    </source>
</evidence>
<keyword evidence="1" id="KW-0175">Coiled coil</keyword>